<accession>A0A6D2LL46</accession>
<keyword evidence="2" id="KW-1185">Reference proteome</keyword>
<gene>
    <name evidence="1" type="ORF">MERR_LOCUS47950</name>
</gene>
<sequence length="113" mass="12909">MSSYPRSSTQQFSLPLPPVLQVISATYDKQGRYGLKRLVDNMHMSFPCNSNAAHADHEQLREEVKTLKKIQIEKDNQIKFLLKCNKLFLDKLGICPPSPLSSPMEEDESETQE</sequence>
<proteinExistence type="predicted"/>
<dbReference type="Proteomes" id="UP000467841">
    <property type="component" value="Unassembled WGS sequence"/>
</dbReference>
<evidence type="ECO:0000313" key="2">
    <source>
        <dbReference type="Proteomes" id="UP000467841"/>
    </source>
</evidence>
<dbReference type="EMBL" id="CACVBM020001829">
    <property type="protein sequence ID" value="CAA7060714.1"/>
    <property type="molecule type" value="Genomic_DNA"/>
</dbReference>
<comment type="caution">
    <text evidence="1">The sequence shown here is derived from an EMBL/GenBank/DDBJ whole genome shotgun (WGS) entry which is preliminary data.</text>
</comment>
<name>A0A6D2LL46_9BRAS</name>
<evidence type="ECO:0000313" key="1">
    <source>
        <dbReference type="EMBL" id="CAA7060714.1"/>
    </source>
</evidence>
<protein>
    <submittedName>
        <fullName evidence="1">Uncharacterized protein</fullName>
    </submittedName>
</protein>
<reference evidence="1" key="1">
    <citation type="submission" date="2020-01" db="EMBL/GenBank/DDBJ databases">
        <authorList>
            <person name="Mishra B."/>
        </authorList>
    </citation>
    <scope>NUCLEOTIDE SEQUENCE [LARGE SCALE GENOMIC DNA]</scope>
</reference>
<dbReference type="OrthoDB" id="1112956at2759"/>
<organism evidence="1 2">
    <name type="scientific">Microthlaspi erraticum</name>
    <dbReference type="NCBI Taxonomy" id="1685480"/>
    <lineage>
        <taxon>Eukaryota</taxon>
        <taxon>Viridiplantae</taxon>
        <taxon>Streptophyta</taxon>
        <taxon>Embryophyta</taxon>
        <taxon>Tracheophyta</taxon>
        <taxon>Spermatophyta</taxon>
        <taxon>Magnoliopsida</taxon>
        <taxon>eudicotyledons</taxon>
        <taxon>Gunneridae</taxon>
        <taxon>Pentapetalae</taxon>
        <taxon>rosids</taxon>
        <taxon>malvids</taxon>
        <taxon>Brassicales</taxon>
        <taxon>Brassicaceae</taxon>
        <taxon>Coluteocarpeae</taxon>
        <taxon>Microthlaspi</taxon>
    </lineage>
</organism>
<dbReference type="AlphaFoldDB" id="A0A6D2LL46"/>